<accession>A0A2J6PSK4</accession>
<dbReference type="EMBL" id="KZ613502">
    <property type="protein sequence ID" value="PMD17013.1"/>
    <property type="molecule type" value="Genomic_DNA"/>
</dbReference>
<dbReference type="InterPro" id="IPR050829">
    <property type="entry name" value="CorA_MIT"/>
</dbReference>
<evidence type="ECO:0000313" key="6">
    <source>
        <dbReference type="Proteomes" id="UP000235672"/>
    </source>
</evidence>
<keyword evidence="4" id="KW-0472">Membrane</keyword>
<name>A0A2J6PSK4_9HELO</name>
<dbReference type="SUPFAM" id="SSF144083">
    <property type="entry name" value="Magnesium transport protein CorA, transmembrane region"/>
    <property type="match status" value="1"/>
</dbReference>
<organism evidence="5 6">
    <name type="scientific">Hyaloscypha hepaticicola</name>
    <dbReference type="NCBI Taxonomy" id="2082293"/>
    <lineage>
        <taxon>Eukaryota</taxon>
        <taxon>Fungi</taxon>
        <taxon>Dikarya</taxon>
        <taxon>Ascomycota</taxon>
        <taxon>Pezizomycotina</taxon>
        <taxon>Leotiomycetes</taxon>
        <taxon>Helotiales</taxon>
        <taxon>Hyaloscyphaceae</taxon>
        <taxon>Hyaloscypha</taxon>
    </lineage>
</organism>
<keyword evidence="6" id="KW-1185">Reference proteome</keyword>
<dbReference type="PANTHER" id="PTHR47685:SF1">
    <property type="entry name" value="MAGNESIUM TRANSPORT PROTEIN CORA"/>
    <property type="match status" value="1"/>
</dbReference>
<dbReference type="AlphaFoldDB" id="A0A2J6PSK4"/>
<dbReference type="InterPro" id="IPR045863">
    <property type="entry name" value="CorA_TM1_TM2"/>
</dbReference>
<sequence length="316" mass="35668">MNVLAAHDTKAIGELIEMLSTFRKQNLGSSQVMAIDFKRKFNVRNLIVIDLHLGWVLTVCQEWPKRLIGALWPAFHSGRYLAVVIQTFSTMKEMFEQAHHTITSLDSNLNSFLRAASNFLDWYTQLFTTKNLFEVTIETNLLAGIKNIMHELEIINCVGLQQEAAIKPFMREMLHRSVDGQDTFFHNGISWGNRIKVLQRKDQLTYTALQVLLDIKQNQATARAARNDAKASARQADLAAELSFETIRQGSVIMVFTIVTIIFHALTQTKLPLSFFTGLFGMNAKELNSGNYSIGFYSAIMCKPSLVRSGILSNSN</sequence>
<evidence type="ECO:0000256" key="1">
    <source>
        <dbReference type="ARBA" id="ARBA00004141"/>
    </source>
</evidence>
<dbReference type="Gene3D" id="1.20.58.340">
    <property type="entry name" value="Magnesium transport protein CorA, transmembrane region"/>
    <property type="match status" value="1"/>
</dbReference>
<dbReference type="PANTHER" id="PTHR47685">
    <property type="entry name" value="MAGNESIUM TRANSPORT PROTEIN CORA"/>
    <property type="match status" value="1"/>
</dbReference>
<evidence type="ECO:0000256" key="2">
    <source>
        <dbReference type="ARBA" id="ARBA00022692"/>
    </source>
</evidence>
<evidence type="ECO:0000256" key="4">
    <source>
        <dbReference type="ARBA" id="ARBA00023136"/>
    </source>
</evidence>
<reference evidence="5 6" key="1">
    <citation type="submission" date="2016-05" db="EMBL/GenBank/DDBJ databases">
        <title>A degradative enzymes factory behind the ericoid mycorrhizal symbiosis.</title>
        <authorList>
            <consortium name="DOE Joint Genome Institute"/>
            <person name="Martino E."/>
            <person name="Morin E."/>
            <person name="Grelet G."/>
            <person name="Kuo A."/>
            <person name="Kohler A."/>
            <person name="Daghino S."/>
            <person name="Barry K."/>
            <person name="Choi C."/>
            <person name="Cichocki N."/>
            <person name="Clum A."/>
            <person name="Copeland A."/>
            <person name="Hainaut M."/>
            <person name="Haridas S."/>
            <person name="Labutti K."/>
            <person name="Lindquist E."/>
            <person name="Lipzen A."/>
            <person name="Khouja H.-R."/>
            <person name="Murat C."/>
            <person name="Ohm R."/>
            <person name="Olson A."/>
            <person name="Spatafora J."/>
            <person name="Veneault-Fourrey C."/>
            <person name="Henrissat B."/>
            <person name="Grigoriev I."/>
            <person name="Martin F."/>
            <person name="Perotto S."/>
        </authorList>
    </citation>
    <scope>NUCLEOTIDE SEQUENCE [LARGE SCALE GENOMIC DNA]</scope>
    <source>
        <strain evidence="5 6">UAMH 7357</strain>
    </source>
</reference>
<comment type="subcellular location">
    <subcellularLocation>
        <location evidence="1">Membrane</location>
        <topology evidence="1">Multi-pass membrane protein</topology>
    </subcellularLocation>
</comment>
<dbReference type="Proteomes" id="UP000235672">
    <property type="component" value="Unassembled WGS sequence"/>
</dbReference>
<gene>
    <name evidence="5" type="ORF">NA56DRAFT_662622</name>
</gene>
<evidence type="ECO:0000313" key="5">
    <source>
        <dbReference type="EMBL" id="PMD17013.1"/>
    </source>
</evidence>
<evidence type="ECO:0000256" key="3">
    <source>
        <dbReference type="ARBA" id="ARBA00022989"/>
    </source>
</evidence>
<dbReference type="OrthoDB" id="341259at2759"/>
<keyword evidence="3" id="KW-1133">Transmembrane helix</keyword>
<protein>
    <submittedName>
        <fullName evidence="5">Uncharacterized protein</fullName>
    </submittedName>
</protein>
<dbReference type="GO" id="GO:0016020">
    <property type="term" value="C:membrane"/>
    <property type="evidence" value="ECO:0007669"/>
    <property type="project" value="UniProtKB-SubCell"/>
</dbReference>
<keyword evidence="2" id="KW-0812">Transmembrane</keyword>
<proteinExistence type="predicted"/>